<feature type="domain" description="GFO/IDH/MocA-like oxidoreductase" evidence="6">
    <location>
        <begin position="133"/>
        <end position="257"/>
    </location>
</feature>
<evidence type="ECO:0000259" key="5">
    <source>
        <dbReference type="Pfam" id="PF01408"/>
    </source>
</evidence>
<comment type="caution">
    <text evidence="7">The sequence shown here is derived from an EMBL/GenBank/DDBJ whole genome shotgun (WGS) entry which is preliminary data.</text>
</comment>
<evidence type="ECO:0000313" key="7">
    <source>
        <dbReference type="EMBL" id="PYI39450.1"/>
    </source>
</evidence>
<dbReference type="Gene3D" id="3.30.360.10">
    <property type="entry name" value="Dihydrodipicolinate Reductase, domain 2"/>
    <property type="match status" value="1"/>
</dbReference>
<dbReference type="GO" id="GO:0000166">
    <property type="term" value="F:nucleotide binding"/>
    <property type="evidence" value="ECO:0007669"/>
    <property type="project" value="InterPro"/>
</dbReference>
<dbReference type="EMBL" id="QJVC01000003">
    <property type="protein sequence ID" value="PYI39450.1"/>
    <property type="molecule type" value="Genomic_DNA"/>
</dbReference>
<evidence type="ECO:0000256" key="2">
    <source>
        <dbReference type="ARBA" id="ARBA00023002"/>
    </source>
</evidence>
<gene>
    <name evidence="7" type="ORF">CVS30_05720</name>
</gene>
<name>A0A2V5J8P5_9MICC</name>
<dbReference type="PANTHER" id="PTHR42840:SF3">
    <property type="entry name" value="BINDING ROSSMANN FOLD OXIDOREDUCTASE, PUTATIVE (AFU_ORTHOLOGUE AFUA_2G10240)-RELATED"/>
    <property type="match status" value="1"/>
</dbReference>
<comment type="similarity">
    <text evidence="1">Belongs to the Gfo/Idh/MocA family.</text>
</comment>
<accession>A0A2V5J8P5</accession>
<dbReference type="SUPFAM" id="SSF51735">
    <property type="entry name" value="NAD(P)-binding Rossmann-fold domains"/>
    <property type="match status" value="1"/>
</dbReference>
<dbReference type="PANTHER" id="PTHR42840">
    <property type="entry name" value="NAD(P)-BINDING ROSSMANN-FOLD SUPERFAMILY PROTEIN-RELATED"/>
    <property type="match status" value="1"/>
</dbReference>
<dbReference type="Pfam" id="PF22725">
    <property type="entry name" value="GFO_IDH_MocA_C3"/>
    <property type="match status" value="1"/>
</dbReference>
<dbReference type="GO" id="GO:0006740">
    <property type="term" value="P:NADPH regeneration"/>
    <property type="evidence" value="ECO:0007669"/>
    <property type="project" value="TreeGrafter"/>
</dbReference>
<dbReference type="InterPro" id="IPR055170">
    <property type="entry name" value="GFO_IDH_MocA-like_dom"/>
</dbReference>
<evidence type="ECO:0000256" key="4">
    <source>
        <dbReference type="SAM" id="MobiDB-lite"/>
    </source>
</evidence>
<dbReference type="GO" id="GO:0016491">
    <property type="term" value="F:oxidoreductase activity"/>
    <property type="evidence" value="ECO:0007669"/>
    <property type="project" value="UniProtKB-KW"/>
</dbReference>
<dbReference type="InterPro" id="IPR000683">
    <property type="entry name" value="Gfo/Idh/MocA-like_OxRdtase_N"/>
</dbReference>
<dbReference type="Pfam" id="PF01408">
    <property type="entry name" value="GFO_IDH_MocA"/>
    <property type="match status" value="1"/>
</dbReference>
<protein>
    <submittedName>
        <fullName evidence="7">Oxidoreductase</fullName>
    </submittedName>
</protein>
<reference evidence="7 8" key="1">
    <citation type="submission" date="2018-05" db="EMBL/GenBank/DDBJ databases">
        <title>Genetic diversity of glacier-inhabiting Cryobacterium bacteria in China and description of Cryobacterium mengkeensis sp. nov. and Arthrobacter glacialis sp. nov.</title>
        <authorList>
            <person name="Liu Q."/>
            <person name="Xin Y.-H."/>
        </authorList>
    </citation>
    <scope>NUCLEOTIDE SEQUENCE [LARGE SCALE GENOMIC DNA]</scope>
    <source>
        <strain evidence="7 8">B7</strain>
    </source>
</reference>
<feature type="domain" description="Gfo/Idh/MocA-like oxidoreductase N-terminal" evidence="5">
    <location>
        <begin position="6"/>
        <end position="123"/>
    </location>
</feature>
<dbReference type="OrthoDB" id="256869at2"/>
<sequence>MTVGSKVAIIGSGNIARDHLVALRSIPDVEVAYVYGSNLERAASLAALYPGAIATTDIDKVLRDPAISAVDITNATPDHARFTIAAGQARKHVHVEKPAALNLPDLDAMIAATEGRELSLMVGQTVRFQPSIATIAASLQGGEIGTPRLTHVSWYTGYVWPGGWRGWQLDAAKSGGHPVHNGSHCIDLAIWLLQRTPVRVFARSFPSYAAQMPVHDSFQLTVKFDDGSLALLEISYSLRKHADMLRRIVVAGSEGTLAHTTEDDPGLTSDGARPAPSSIEGAMTAQLSHWVDLIQGRAAPIVKTAEVRATLATGLAAQQSLETGRAIELSLPSIHAKGAML</sequence>
<evidence type="ECO:0000256" key="1">
    <source>
        <dbReference type="ARBA" id="ARBA00010928"/>
    </source>
</evidence>
<keyword evidence="3" id="KW-0520">NAD</keyword>
<keyword evidence="2" id="KW-0560">Oxidoreductase</keyword>
<feature type="region of interest" description="Disordered" evidence="4">
    <location>
        <begin position="257"/>
        <end position="278"/>
    </location>
</feature>
<dbReference type="SUPFAM" id="SSF55347">
    <property type="entry name" value="Glyceraldehyde-3-phosphate dehydrogenase-like, C-terminal domain"/>
    <property type="match status" value="1"/>
</dbReference>
<keyword evidence="8" id="KW-1185">Reference proteome</keyword>
<dbReference type="GO" id="GO:0005737">
    <property type="term" value="C:cytoplasm"/>
    <property type="evidence" value="ECO:0007669"/>
    <property type="project" value="TreeGrafter"/>
</dbReference>
<dbReference type="Proteomes" id="UP000247980">
    <property type="component" value="Unassembled WGS sequence"/>
</dbReference>
<dbReference type="InterPro" id="IPR036291">
    <property type="entry name" value="NAD(P)-bd_dom_sf"/>
</dbReference>
<proteinExistence type="inferred from homology"/>
<organism evidence="7 8">
    <name type="scientific">Arthrobacter psychrolactophilus</name>
    <dbReference type="NCBI Taxonomy" id="92442"/>
    <lineage>
        <taxon>Bacteria</taxon>
        <taxon>Bacillati</taxon>
        <taxon>Actinomycetota</taxon>
        <taxon>Actinomycetes</taxon>
        <taxon>Micrococcales</taxon>
        <taxon>Micrococcaceae</taxon>
        <taxon>Arthrobacter</taxon>
    </lineage>
</organism>
<dbReference type="Gene3D" id="3.40.50.720">
    <property type="entry name" value="NAD(P)-binding Rossmann-like Domain"/>
    <property type="match status" value="1"/>
</dbReference>
<dbReference type="AlphaFoldDB" id="A0A2V5J8P5"/>
<evidence type="ECO:0000259" key="6">
    <source>
        <dbReference type="Pfam" id="PF22725"/>
    </source>
</evidence>
<evidence type="ECO:0000256" key="3">
    <source>
        <dbReference type="ARBA" id="ARBA00023027"/>
    </source>
</evidence>
<evidence type="ECO:0000313" key="8">
    <source>
        <dbReference type="Proteomes" id="UP000247980"/>
    </source>
</evidence>